<feature type="domain" description="Ig-like" evidence="9">
    <location>
        <begin position="728"/>
        <end position="805"/>
    </location>
</feature>
<feature type="domain" description="Ig-like" evidence="9">
    <location>
        <begin position="137"/>
        <end position="224"/>
    </location>
</feature>
<dbReference type="InterPro" id="IPR051275">
    <property type="entry name" value="Cell_adhesion_signaling"/>
</dbReference>
<comment type="subcellular location">
    <subcellularLocation>
        <location evidence="1">Membrane</location>
        <topology evidence="1">Single-pass type I membrane protein</topology>
    </subcellularLocation>
</comment>
<feature type="domain" description="Ig-like" evidence="9">
    <location>
        <begin position="233"/>
        <end position="329"/>
    </location>
</feature>
<keyword evidence="3" id="KW-1015">Disulfide bond</keyword>
<evidence type="ECO:0000259" key="10">
    <source>
        <dbReference type="PROSITE" id="PS50853"/>
    </source>
</evidence>
<evidence type="ECO:0000256" key="5">
    <source>
        <dbReference type="ARBA" id="ARBA00023319"/>
    </source>
</evidence>
<gene>
    <name evidence="12" type="primary">LOC101241489</name>
</gene>
<feature type="domain" description="Ig-like" evidence="9">
    <location>
        <begin position="332"/>
        <end position="429"/>
    </location>
</feature>
<dbReference type="InterPro" id="IPR003961">
    <property type="entry name" value="FN3_dom"/>
</dbReference>
<evidence type="ECO:0000259" key="9">
    <source>
        <dbReference type="PROSITE" id="PS50835"/>
    </source>
</evidence>
<evidence type="ECO:0000256" key="3">
    <source>
        <dbReference type="ARBA" id="ARBA00023157"/>
    </source>
</evidence>
<dbReference type="PANTHER" id="PTHR11640:SF31">
    <property type="entry name" value="IRREGULAR CHIASM C-ROUGHEST PROTEIN-RELATED"/>
    <property type="match status" value="1"/>
</dbReference>
<evidence type="ECO:0000256" key="2">
    <source>
        <dbReference type="ARBA" id="ARBA00023136"/>
    </source>
</evidence>
<dbReference type="Gene3D" id="2.60.40.10">
    <property type="entry name" value="Immunoglobulins"/>
    <property type="match status" value="9"/>
</dbReference>
<feature type="domain" description="Fibronectin type-III" evidence="10">
    <location>
        <begin position="924"/>
        <end position="1017"/>
    </location>
</feature>
<dbReference type="InterPro" id="IPR003599">
    <property type="entry name" value="Ig_sub"/>
</dbReference>
<proteinExistence type="predicted"/>
<feature type="region of interest" description="Disordered" evidence="6">
    <location>
        <begin position="1297"/>
        <end position="1409"/>
    </location>
</feature>
<dbReference type="PANTHER" id="PTHR11640">
    <property type="entry name" value="NEPHRIN"/>
    <property type="match status" value="1"/>
</dbReference>
<keyword evidence="7" id="KW-0812">Transmembrane</keyword>
<dbReference type="InterPro" id="IPR036116">
    <property type="entry name" value="FN3_sf"/>
</dbReference>
<keyword evidence="8" id="KW-0732">Signal</keyword>
<dbReference type="SMART" id="SM00408">
    <property type="entry name" value="IGc2"/>
    <property type="match status" value="7"/>
</dbReference>
<dbReference type="CDD" id="cd00063">
    <property type="entry name" value="FN3"/>
    <property type="match status" value="1"/>
</dbReference>
<keyword evidence="4" id="KW-0325">Glycoprotein</keyword>
<evidence type="ECO:0000256" key="6">
    <source>
        <dbReference type="SAM" id="MobiDB-lite"/>
    </source>
</evidence>
<feature type="domain" description="Ig-like" evidence="9">
    <location>
        <begin position="531"/>
        <end position="630"/>
    </location>
</feature>
<feature type="region of interest" description="Disordered" evidence="6">
    <location>
        <begin position="1205"/>
        <end position="1261"/>
    </location>
</feature>
<dbReference type="InterPro" id="IPR003598">
    <property type="entry name" value="Ig_sub2"/>
</dbReference>
<dbReference type="SUPFAM" id="SSF48726">
    <property type="entry name" value="Immunoglobulin"/>
    <property type="match status" value="8"/>
</dbReference>
<keyword evidence="5" id="KW-0393">Immunoglobulin domain</keyword>
<sequence length="1409" mass="157226">MEKFVLIAILRATVSVYGANQITGSDVLYVNNGATASFKWVFNFQDSDILLLSVNTESSTLPDIVRKAPNSPISVNSKNSVYASRTQVSRPAGMNGIIVDINTIGITDENLFFCKVIFLDQSADVVNKTRLIVVVAPTISVDQPKLFLTEGDNAYLKCSVIAGNPRPLLFQWFKLDSNNVEQPITIEVQANNNFDYNISQVNRESRGSYICRVKNIRGMQDSLTKILDVRYRPVVVSPPLNRSIFEQVGTEEFNCDADGNSGTTIYKWYRDKPTPENEILFPTPYILQENDGKRLKFVKPPRSIATNYYCAGKNDLGIGEAKGAYLNVTYVPGEIYIKTENGVINSNKGSNITITCQSDANPPALYQWFKYEKDLLGIVQKRLLQSSFSGDLNLYYLTTNDSADYKCFAINYPDTLDRYKEYKTEKKISLNVRYGPQQTNITVNDVLSLIPVEVIEDSKVIIKCISDSNPPAIYNIQKIPNKIQLNANGENSITFSTIKVENEGTYECISINSVMNNNEKRQVQIVVTIKPKQIDPVPGDLESSEYSTVSIKCHATGKPSPKIYWQRYGANITDDSVIQQIYNDKVFVTGYLTTIQGELKFNNIRYTDSASYSCIVYNSGGFYNQTTKVSVSYKPKITVRPGNFTRLEDGEDVKFVCEAIANPSSISWSWFFNEVEQSSSSSITQQSTSTFIRTFPKRIDNGAYRCEARNEIGTGESAIGYLVVQYPPSITEFPKNQVVNESANIVFSCKADGIPQPQISWSRASDNKFEKFVSILNINNVKAVDKDEYTCNAVNSVGVDSKKVKLLVNDKPMILTKNPSETKFGATIGMMVNLICSVSSYPIGTIVWKDKSSATLIRDGINGYSITAPVGNEFSQKSTLSVSATNELLGKEYLCQATNDYGSDEQVFSILAKGKPDMIYQLTAEDVIQPTVPVTVNITLKWIPGYGGGFPVEFILLYKESNDANFRQQYIGAAVGNVFVFTNRKTSTEYVFSMLSKNERGISDQYSPLLKFQTKDAPPPVATVRMEPDPSGTAVVIFWTITQLPSQRKPGEISNWDYGLIQYRIVDKQKDWTVNKIVEIGTNGSYKVSDLNGEEYYEFHFVLFTNSGEFGLPVDVGKLYPKAGPRAEERKAMSKNDIIAIAVGVGGTILLVLVIVLFIMIYKKRSSKITYTSSYNNGRVKVDLPTSAIKSDVVRASFAREDEDPFANDSSFLDDDKSPPPDYQDRYNAETEVVTPSYTSFGRLPKGVKQPGKYDPVSKSMVQLPGRPTEIIRGRYSMNNLEEYPEKYENDPLLRHSKNELDDSYHPPGKKTNLRNSRGPPLTDDLPEPPTINPSLDDKKLNNRVPGAFGDKRLNNAGNTKYGEPPPPLPNYVTSSHSSPPSSIASSKPYHSENEYIDEAEDNYVGYLV</sequence>
<evidence type="ECO:0000256" key="7">
    <source>
        <dbReference type="SAM" id="Phobius"/>
    </source>
</evidence>
<dbReference type="CDD" id="cd00096">
    <property type="entry name" value="Ig"/>
    <property type="match status" value="2"/>
</dbReference>
<evidence type="ECO:0000256" key="1">
    <source>
        <dbReference type="ARBA" id="ARBA00004479"/>
    </source>
</evidence>
<organism evidence="11 12">
    <name type="scientific">Hydra vulgaris</name>
    <name type="common">Hydra</name>
    <name type="synonym">Hydra attenuata</name>
    <dbReference type="NCBI Taxonomy" id="6087"/>
    <lineage>
        <taxon>Eukaryota</taxon>
        <taxon>Metazoa</taxon>
        <taxon>Cnidaria</taxon>
        <taxon>Hydrozoa</taxon>
        <taxon>Hydroidolina</taxon>
        <taxon>Anthoathecata</taxon>
        <taxon>Aplanulata</taxon>
        <taxon>Hydridae</taxon>
        <taxon>Hydra</taxon>
    </lineage>
</organism>
<dbReference type="GeneID" id="101241489"/>
<feature type="domain" description="Ig-like" evidence="9">
    <location>
        <begin position="635"/>
        <end position="720"/>
    </location>
</feature>
<protein>
    <submittedName>
        <fullName evidence="12">Hemicentin-1 isoform X5</fullName>
    </submittedName>
</protein>
<evidence type="ECO:0000313" key="11">
    <source>
        <dbReference type="Proteomes" id="UP001652625"/>
    </source>
</evidence>
<feature type="domain" description="Ig-like" evidence="9">
    <location>
        <begin position="436"/>
        <end position="524"/>
    </location>
</feature>
<dbReference type="Proteomes" id="UP001652625">
    <property type="component" value="Chromosome 10"/>
</dbReference>
<keyword evidence="11" id="KW-1185">Reference proteome</keyword>
<feature type="compositionally biased region" description="Low complexity" evidence="6">
    <location>
        <begin position="1375"/>
        <end position="1389"/>
    </location>
</feature>
<keyword evidence="2 7" id="KW-0472">Membrane</keyword>
<reference evidence="12" key="1">
    <citation type="submission" date="2025-08" db="UniProtKB">
        <authorList>
            <consortium name="RefSeq"/>
        </authorList>
    </citation>
    <scope>IDENTIFICATION</scope>
</reference>
<keyword evidence="7" id="KW-1133">Transmembrane helix</keyword>
<evidence type="ECO:0000256" key="8">
    <source>
        <dbReference type="SAM" id="SignalP"/>
    </source>
</evidence>
<dbReference type="SUPFAM" id="SSF49265">
    <property type="entry name" value="Fibronectin type III"/>
    <property type="match status" value="1"/>
</dbReference>
<dbReference type="SMART" id="SM00060">
    <property type="entry name" value="FN3"/>
    <property type="match status" value="2"/>
</dbReference>
<dbReference type="PROSITE" id="PS50853">
    <property type="entry name" value="FN3"/>
    <property type="match status" value="1"/>
</dbReference>
<feature type="domain" description="Ig-like" evidence="9">
    <location>
        <begin position="812"/>
        <end position="909"/>
    </location>
</feature>
<dbReference type="InterPro" id="IPR007110">
    <property type="entry name" value="Ig-like_dom"/>
</dbReference>
<dbReference type="InterPro" id="IPR013783">
    <property type="entry name" value="Ig-like_fold"/>
</dbReference>
<feature type="chain" id="PRO_5047240467" evidence="8">
    <location>
        <begin position="19"/>
        <end position="1409"/>
    </location>
</feature>
<name>A0ABM4CPD8_HYDVU</name>
<dbReference type="PROSITE" id="PS50835">
    <property type="entry name" value="IG_LIKE"/>
    <property type="match status" value="8"/>
</dbReference>
<dbReference type="SMART" id="SM00409">
    <property type="entry name" value="IG"/>
    <property type="match status" value="7"/>
</dbReference>
<feature type="transmembrane region" description="Helical" evidence="7">
    <location>
        <begin position="1138"/>
        <end position="1162"/>
    </location>
</feature>
<dbReference type="InterPro" id="IPR036179">
    <property type="entry name" value="Ig-like_dom_sf"/>
</dbReference>
<accession>A0ABM4CPD8</accession>
<dbReference type="Pfam" id="PF13927">
    <property type="entry name" value="Ig_3"/>
    <property type="match status" value="5"/>
</dbReference>
<feature type="signal peptide" evidence="8">
    <location>
        <begin position="1"/>
        <end position="18"/>
    </location>
</feature>
<evidence type="ECO:0000313" key="12">
    <source>
        <dbReference type="RefSeq" id="XP_065663701.1"/>
    </source>
</evidence>
<evidence type="ECO:0000256" key="4">
    <source>
        <dbReference type="ARBA" id="ARBA00023180"/>
    </source>
</evidence>
<dbReference type="RefSeq" id="XP_065663701.1">
    <property type="nucleotide sequence ID" value="XM_065807629.1"/>
</dbReference>
<feature type="compositionally biased region" description="Basic and acidic residues" evidence="6">
    <location>
        <begin position="1214"/>
        <end position="1229"/>
    </location>
</feature>